<proteinExistence type="predicted"/>
<reference evidence="4 5" key="1">
    <citation type="submission" date="2024-04" db="EMBL/GenBank/DDBJ databases">
        <authorList>
            <person name="Fracassetti M."/>
        </authorList>
    </citation>
    <scope>NUCLEOTIDE SEQUENCE [LARGE SCALE GENOMIC DNA]</scope>
</reference>
<dbReference type="GO" id="GO:0000398">
    <property type="term" value="P:mRNA splicing, via spliceosome"/>
    <property type="evidence" value="ECO:0007669"/>
    <property type="project" value="TreeGrafter"/>
</dbReference>
<dbReference type="GO" id="GO:0005686">
    <property type="term" value="C:U2 snRNP"/>
    <property type="evidence" value="ECO:0007669"/>
    <property type="project" value="TreeGrafter"/>
</dbReference>
<dbReference type="EMBL" id="OZ034818">
    <property type="protein sequence ID" value="CAL1388631.1"/>
    <property type="molecule type" value="Genomic_DNA"/>
</dbReference>
<dbReference type="InterPro" id="IPR012677">
    <property type="entry name" value="Nucleotide-bd_a/b_plait_sf"/>
</dbReference>
<dbReference type="PROSITE" id="PS50102">
    <property type="entry name" value="RRM"/>
    <property type="match status" value="1"/>
</dbReference>
<evidence type="ECO:0000256" key="1">
    <source>
        <dbReference type="ARBA" id="ARBA00022884"/>
    </source>
</evidence>
<dbReference type="Proteomes" id="UP001497516">
    <property type="component" value="Chromosome 5"/>
</dbReference>
<keyword evidence="5" id="KW-1185">Reference proteome</keyword>
<evidence type="ECO:0000259" key="3">
    <source>
        <dbReference type="PROSITE" id="PS50102"/>
    </source>
</evidence>
<dbReference type="AlphaFoldDB" id="A0AAV2ERS6"/>
<gene>
    <name evidence="4" type="ORF">LTRI10_LOCUS29552</name>
</gene>
<dbReference type="Gene3D" id="3.30.70.330">
    <property type="match status" value="1"/>
</dbReference>
<dbReference type="GO" id="GO:0071011">
    <property type="term" value="C:precatalytic spliceosome"/>
    <property type="evidence" value="ECO:0007669"/>
    <property type="project" value="TreeGrafter"/>
</dbReference>
<dbReference type="PANTHER" id="PTHR45880:SF2">
    <property type="entry name" value="GLYCINE-RICH RNA-BINDING PROTEIN 4, MITOCHONDRIAL ISOFORM X1"/>
    <property type="match status" value="1"/>
</dbReference>
<dbReference type="GO" id="GO:0071013">
    <property type="term" value="C:catalytic step 2 spliceosome"/>
    <property type="evidence" value="ECO:0007669"/>
    <property type="project" value="TreeGrafter"/>
</dbReference>
<dbReference type="InterPro" id="IPR051847">
    <property type="entry name" value="RNA_proc/Spliceosome_comp"/>
</dbReference>
<accession>A0AAV2ERS6</accession>
<evidence type="ECO:0000313" key="5">
    <source>
        <dbReference type="Proteomes" id="UP001497516"/>
    </source>
</evidence>
<sequence length="166" mass="18349">MSRPTPFQSLSLLQPTSQFFPITDWSPFQQPPTSPPLQLQISLRRARNPIPHSCSAISGSSSPVESSPSPPTIIFIKGVALSTTQVRLKIVFSLFGEISRVKFIVDKRTNESLGFAYVWFASEESAHLAVEVMNGKFFDGRFVLVTIATSGSCKIASNRTIAHFRF</sequence>
<dbReference type="GO" id="GO:0003723">
    <property type="term" value="F:RNA binding"/>
    <property type="evidence" value="ECO:0007669"/>
    <property type="project" value="UniProtKB-UniRule"/>
</dbReference>
<name>A0AAV2ERS6_9ROSI</name>
<dbReference type="SUPFAM" id="SSF54928">
    <property type="entry name" value="RNA-binding domain, RBD"/>
    <property type="match status" value="1"/>
</dbReference>
<protein>
    <recommendedName>
        <fullName evidence="3">RRM domain-containing protein</fullName>
    </recommendedName>
</protein>
<dbReference type="InterPro" id="IPR035979">
    <property type="entry name" value="RBD_domain_sf"/>
</dbReference>
<dbReference type="SMART" id="SM00360">
    <property type="entry name" value="RRM"/>
    <property type="match status" value="1"/>
</dbReference>
<organism evidence="4 5">
    <name type="scientific">Linum trigynum</name>
    <dbReference type="NCBI Taxonomy" id="586398"/>
    <lineage>
        <taxon>Eukaryota</taxon>
        <taxon>Viridiplantae</taxon>
        <taxon>Streptophyta</taxon>
        <taxon>Embryophyta</taxon>
        <taxon>Tracheophyta</taxon>
        <taxon>Spermatophyta</taxon>
        <taxon>Magnoliopsida</taxon>
        <taxon>eudicotyledons</taxon>
        <taxon>Gunneridae</taxon>
        <taxon>Pentapetalae</taxon>
        <taxon>rosids</taxon>
        <taxon>fabids</taxon>
        <taxon>Malpighiales</taxon>
        <taxon>Linaceae</taxon>
        <taxon>Linum</taxon>
    </lineage>
</organism>
<feature type="domain" description="RRM" evidence="3">
    <location>
        <begin position="72"/>
        <end position="150"/>
    </location>
</feature>
<evidence type="ECO:0000313" key="4">
    <source>
        <dbReference type="EMBL" id="CAL1388631.1"/>
    </source>
</evidence>
<dbReference type="InterPro" id="IPR000504">
    <property type="entry name" value="RRM_dom"/>
</dbReference>
<keyword evidence="1 2" id="KW-0694">RNA-binding</keyword>
<dbReference type="PANTHER" id="PTHR45880">
    <property type="entry name" value="RNA-BINDING MOTIF PROTEIN, X-LINKED 2"/>
    <property type="match status" value="1"/>
</dbReference>
<evidence type="ECO:0000256" key="2">
    <source>
        <dbReference type="PROSITE-ProRule" id="PRU00176"/>
    </source>
</evidence>
<dbReference type="Pfam" id="PF00076">
    <property type="entry name" value="RRM_1"/>
    <property type="match status" value="1"/>
</dbReference>